<dbReference type="InterPro" id="IPR037033">
    <property type="entry name" value="DNA-dir_RNAP_su2_hyb_sf"/>
</dbReference>
<name>A0A251XC16_9GAMM</name>
<dbReference type="FunFam" id="2.40.50.100:FF:000006">
    <property type="entry name" value="DNA-directed RNA polymerase subunit beta"/>
    <property type="match status" value="1"/>
</dbReference>
<dbReference type="Pfam" id="PF04560">
    <property type="entry name" value="RNA_pol_Rpb2_7"/>
    <property type="match status" value="1"/>
</dbReference>
<dbReference type="FunFam" id="3.90.1800.10:FF:000001">
    <property type="entry name" value="DNA-directed RNA polymerase subunit beta"/>
    <property type="match status" value="1"/>
</dbReference>
<feature type="domain" description="RNA polymerase beta subunit protrusion" evidence="12">
    <location>
        <begin position="27"/>
        <end position="661"/>
    </location>
</feature>
<feature type="domain" description="RNA polymerase Rpb2" evidence="10">
    <location>
        <begin position="1436"/>
        <end position="1510"/>
    </location>
</feature>
<dbReference type="EMBL" id="MSLT01000001">
    <property type="protein sequence ID" value="OUD16276.1"/>
    <property type="molecule type" value="Genomic_DNA"/>
</dbReference>
<dbReference type="PANTHER" id="PTHR20856">
    <property type="entry name" value="DNA-DIRECTED RNA POLYMERASE I SUBUNIT 2"/>
    <property type="match status" value="1"/>
</dbReference>
<keyword evidence="3 6" id="KW-0548">Nucleotidyltransferase</keyword>
<dbReference type="Pfam" id="PF00562">
    <property type="entry name" value="RNA_pol_Rpb2_6"/>
    <property type="match status" value="1"/>
</dbReference>
<dbReference type="InterPro" id="IPR007645">
    <property type="entry name" value="RNA_pol_Rpb2_3"/>
</dbReference>
<feature type="domain" description="DNA-directed RNA polymerase beta subunit external 1" evidence="14">
    <location>
        <begin position="753"/>
        <end position="818"/>
    </location>
</feature>
<keyword evidence="1 6" id="KW-0240">DNA-directed RNA polymerase</keyword>
<feature type="coiled-coil region" evidence="8">
    <location>
        <begin position="1096"/>
        <end position="1130"/>
    </location>
</feature>
<dbReference type="Gene3D" id="3.90.1800.10">
    <property type="entry name" value="RNA polymerase alpha subunit dimerisation domain"/>
    <property type="match status" value="1"/>
</dbReference>
<feature type="coiled-coil region" evidence="8">
    <location>
        <begin position="1177"/>
        <end position="1204"/>
    </location>
</feature>
<keyword evidence="4 6" id="KW-0804">Transcription</keyword>
<dbReference type="Gene3D" id="2.40.270.10">
    <property type="entry name" value="DNA-directed RNA polymerase, subunit 2, domain 6"/>
    <property type="match status" value="1"/>
</dbReference>
<evidence type="ECO:0000259" key="9">
    <source>
        <dbReference type="Pfam" id="PF00562"/>
    </source>
</evidence>
<dbReference type="PROSITE" id="PS01166">
    <property type="entry name" value="RNA_POL_BETA"/>
    <property type="match status" value="1"/>
</dbReference>
<keyword evidence="2 6" id="KW-0808">Transferase</keyword>
<dbReference type="NCBIfam" id="NF001616">
    <property type="entry name" value="PRK00405.1"/>
    <property type="match status" value="1"/>
</dbReference>
<comment type="subunit">
    <text evidence="6 7">The RNAP catalytic core consists of 2 alpha, 1 beta, 1 beta' and 1 omega subunit. When a sigma factor is associated with the core the holoenzyme is formed, which can initiate transcription.</text>
</comment>
<dbReference type="InterPro" id="IPR007121">
    <property type="entry name" value="RNA_pol_bsu_CS"/>
</dbReference>
<dbReference type="RefSeq" id="WP_086486680.1">
    <property type="nucleotide sequence ID" value="NZ_MSLT01000001.1"/>
</dbReference>
<proteinExistence type="inferred from homology"/>
<dbReference type="HAMAP" id="MF_01321">
    <property type="entry name" value="RNApol_bact_RpoB"/>
    <property type="match status" value="1"/>
</dbReference>
<dbReference type="GO" id="GO:0006351">
    <property type="term" value="P:DNA-templated transcription"/>
    <property type="evidence" value="ECO:0007669"/>
    <property type="project" value="UniProtKB-UniRule"/>
</dbReference>
<accession>A0A251XC16</accession>
<dbReference type="Gene3D" id="2.40.50.100">
    <property type="match status" value="1"/>
</dbReference>
<organism evidence="15 16">
    <name type="scientific">Thioflexithrix psekupsensis</name>
    <dbReference type="NCBI Taxonomy" id="1570016"/>
    <lineage>
        <taxon>Bacteria</taxon>
        <taxon>Pseudomonadati</taxon>
        <taxon>Pseudomonadota</taxon>
        <taxon>Gammaproteobacteria</taxon>
        <taxon>Thiotrichales</taxon>
        <taxon>Thioflexithrix</taxon>
    </lineage>
</organism>
<comment type="caution">
    <text evidence="15">The sequence shown here is derived from an EMBL/GenBank/DDBJ whole genome shotgun (WGS) entry which is preliminary data.</text>
</comment>
<dbReference type="InterPro" id="IPR042107">
    <property type="entry name" value="DNA-dir_RNA_pol_bsu_ext_1_sf"/>
</dbReference>
<dbReference type="Pfam" id="PF04563">
    <property type="entry name" value="RNA_pol_Rpb2_1"/>
    <property type="match status" value="1"/>
</dbReference>
<evidence type="ECO:0000259" key="14">
    <source>
        <dbReference type="Pfam" id="PF10385"/>
    </source>
</evidence>
<dbReference type="CDD" id="cd00653">
    <property type="entry name" value="RNA_pol_B_RPB2"/>
    <property type="match status" value="1"/>
</dbReference>
<evidence type="ECO:0000313" key="15">
    <source>
        <dbReference type="EMBL" id="OUD16276.1"/>
    </source>
</evidence>
<dbReference type="InterPro" id="IPR015712">
    <property type="entry name" value="DNA-dir_RNA_pol_su2"/>
</dbReference>
<dbReference type="InterPro" id="IPR014724">
    <property type="entry name" value="RNA_pol_RPB2_OB-fold"/>
</dbReference>
<feature type="domain" description="RNA polymerase Rpb2" evidence="13">
    <location>
        <begin position="675"/>
        <end position="742"/>
    </location>
</feature>
<dbReference type="InterPro" id="IPR010243">
    <property type="entry name" value="RNA_pol_bsu_bac"/>
</dbReference>
<gene>
    <name evidence="6" type="primary">rpoB</name>
    <name evidence="15" type="ORF">TPSD3_00715</name>
</gene>
<feature type="domain" description="DNA-directed RNA polymerase subunit 2 hybrid-binding" evidence="9">
    <location>
        <begin position="879"/>
        <end position="1434"/>
    </location>
</feature>
<reference evidence="15 16" key="1">
    <citation type="submission" date="2016-12" db="EMBL/GenBank/DDBJ databases">
        <title>Thioflexothrix psekupsii D3 genome sequencing and assembly.</title>
        <authorList>
            <person name="Fomenkov A."/>
            <person name="Vincze T."/>
            <person name="Grabovich M."/>
            <person name="Anton B.P."/>
            <person name="Dubinina G."/>
            <person name="Orlova M."/>
            <person name="Belousova E."/>
            <person name="Roberts R.J."/>
        </authorList>
    </citation>
    <scope>NUCLEOTIDE SEQUENCE [LARGE SCALE GENOMIC DNA]</scope>
    <source>
        <strain evidence="15">D3</strain>
    </source>
</reference>
<dbReference type="EC" id="2.7.7.6" evidence="6 7"/>
<dbReference type="InterPro" id="IPR007644">
    <property type="entry name" value="RNA_pol_bsu_protrusion"/>
</dbReference>
<dbReference type="Gene3D" id="3.90.1100.10">
    <property type="match status" value="2"/>
</dbReference>
<evidence type="ECO:0000259" key="11">
    <source>
        <dbReference type="Pfam" id="PF04561"/>
    </source>
</evidence>
<dbReference type="Pfam" id="PF04561">
    <property type="entry name" value="RNA_pol_Rpb2_2"/>
    <property type="match status" value="2"/>
</dbReference>
<evidence type="ECO:0000256" key="6">
    <source>
        <dbReference type="HAMAP-Rule" id="MF_01321"/>
    </source>
</evidence>
<evidence type="ECO:0000256" key="5">
    <source>
        <dbReference type="ARBA" id="ARBA00048552"/>
    </source>
</evidence>
<keyword evidence="8" id="KW-0175">Coiled coil</keyword>
<evidence type="ECO:0000256" key="4">
    <source>
        <dbReference type="ARBA" id="ARBA00023163"/>
    </source>
</evidence>
<evidence type="ECO:0000259" key="12">
    <source>
        <dbReference type="Pfam" id="PF04563"/>
    </source>
</evidence>
<evidence type="ECO:0000256" key="2">
    <source>
        <dbReference type="ARBA" id="ARBA00022679"/>
    </source>
</evidence>
<evidence type="ECO:0000313" key="16">
    <source>
        <dbReference type="Proteomes" id="UP000194798"/>
    </source>
</evidence>
<dbReference type="GO" id="GO:0032549">
    <property type="term" value="F:ribonucleoside binding"/>
    <property type="evidence" value="ECO:0007669"/>
    <property type="project" value="InterPro"/>
</dbReference>
<evidence type="ECO:0000256" key="7">
    <source>
        <dbReference type="RuleBase" id="RU363031"/>
    </source>
</evidence>
<dbReference type="NCBIfam" id="TIGR02013">
    <property type="entry name" value="rpoB"/>
    <property type="match status" value="1"/>
</dbReference>
<dbReference type="Gene3D" id="2.40.50.150">
    <property type="match status" value="1"/>
</dbReference>
<dbReference type="Proteomes" id="UP000194798">
    <property type="component" value="Unassembled WGS sequence"/>
</dbReference>
<evidence type="ECO:0000256" key="3">
    <source>
        <dbReference type="ARBA" id="ARBA00022695"/>
    </source>
</evidence>
<feature type="domain" description="RNA polymerase Rpb2" evidence="11">
    <location>
        <begin position="546"/>
        <end position="616"/>
    </location>
</feature>
<dbReference type="GO" id="GO:0000428">
    <property type="term" value="C:DNA-directed RNA polymerase complex"/>
    <property type="evidence" value="ECO:0007669"/>
    <property type="project" value="UniProtKB-KW"/>
</dbReference>
<dbReference type="InterPro" id="IPR019462">
    <property type="entry name" value="DNA-dir_RNA_pol_bsu_external_1"/>
</dbReference>
<evidence type="ECO:0000256" key="8">
    <source>
        <dbReference type="SAM" id="Coils"/>
    </source>
</evidence>
<keyword evidence="16" id="KW-1185">Reference proteome</keyword>
<dbReference type="Pfam" id="PF10385">
    <property type="entry name" value="RNA_pol_Rpb2_45"/>
    <property type="match status" value="1"/>
</dbReference>
<comment type="similarity">
    <text evidence="6 7">Belongs to the RNA polymerase beta chain family.</text>
</comment>
<dbReference type="FunFam" id="2.40.50.150:FF:000001">
    <property type="entry name" value="DNA-directed RNA polymerase subunit beta"/>
    <property type="match status" value="1"/>
</dbReference>
<dbReference type="Gene3D" id="3.90.1110.10">
    <property type="entry name" value="RNA polymerase Rpb2, domain 2"/>
    <property type="match status" value="1"/>
</dbReference>
<dbReference type="SUPFAM" id="SSF64484">
    <property type="entry name" value="beta and beta-prime subunits of DNA dependent RNA-polymerase"/>
    <property type="match status" value="1"/>
</dbReference>
<comment type="catalytic activity">
    <reaction evidence="5 6 7">
        <text>RNA(n) + a ribonucleoside 5'-triphosphate = RNA(n+1) + diphosphate</text>
        <dbReference type="Rhea" id="RHEA:21248"/>
        <dbReference type="Rhea" id="RHEA-COMP:14527"/>
        <dbReference type="Rhea" id="RHEA-COMP:17342"/>
        <dbReference type="ChEBI" id="CHEBI:33019"/>
        <dbReference type="ChEBI" id="CHEBI:61557"/>
        <dbReference type="ChEBI" id="CHEBI:140395"/>
        <dbReference type="EC" id="2.7.7.6"/>
    </reaction>
</comment>
<dbReference type="InterPro" id="IPR007120">
    <property type="entry name" value="DNA-dir_RNAP_su2_dom"/>
</dbReference>
<evidence type="ECO:0000256" key="1">
    <source>
        <dbReference type="ARBA" id="ARBA00022478"/>
    </source>
</evidence>
<evidence type="ECO:0000259" key="13">
    <source>
        <dbReference type="Pfam" id="PF04565"/>
    </source>
</evidence>
<dbReference type="InterPro" id="IPR007642">
    <property type="entry name" value="RNA_pol_Rpb2_2"/>
</dbReference>
<dbReference type="InterPro" id="IPR007641">
    <property type="entry name" value="RNA_pol_Rpb2_7"/>
</dbReference>
<feature type="domain" description="RNA polymerase Rpb2" evidence="11">
    <location>
        <begin position="156"/>
        <end position="225"/>
    </location>
</feature>
<dbReference type="Pfam" id="PF04565">
    <property type="entry name" value="RNA_pol_Rpb2_3"/>
    <property type="match status" value="1"/>
</dbReference>
<dbReference type="InterPro" id="IPR037034">
    <property type="entry name" value="RNA_pol_Rpb2_2_sf"/>
</dbReference>
<dbReference type="Gene3D" id="2.30.150.10">
    <property type="entry name" value="DNA-directed RNA polymerase, beta subunit, external 1 domain"/>
    <property type="match status" value="1"/>
</dbReference>
<dbReference type="Gene3D" id="6.10.140.1670">
    <property type="match status" value="1"/>
</dbReference>
<dbReference type="GO" id="GO:0003677">
    <property type="term" value="F:DNA binding"/>
    <property type="evidence" value="ECO:0007669"/>
    <property type="project" value="UniProtKB-UniRule"/>
</dbReference>
<protein>
    <recommendedName>
        <fullName evidence="6 7">DNA-directed RNA polymerase subunit beta</fullName>
        <shortName evidence="6">RNAP subunit beta</shortName>
        <ecNumber evidence="6 7">2.7.7.6</ecNumber>
    </recommendedName>
    <alternativeName>
        <fullName evidence="6">RNA polymerase subunit beta</fullName>
    </alternativeName>
    <alternativeName>
        <fullName evidence="6">Transcriptase subunit beta</fullName>
    </alternativeName>
</protein>
<evidence type="ECO:0000259" key="10">
    <source>
        <dbReference type="Pfam" id="PF04560"/>
    </source>
</evidence>
<dbReference type="GO" id="GO:0003899">
    <property type="term" value="F:DNA-directed RNA polymerase activity"/>
    <property type="evidence" value="ECO:0007669"/>
    <property type="project" value="UniProtKB-UniRule"/>
</dbReference>
<comment type="function">
    <text evidence="6 7">DNA-dependent RNA polymerase catalyzes the transcription of DNA into RNA using the four ribonucleoside triphosphates as substrates.</text>
</comment>
<sequence length="1512" mass="170431">MVYSFTEKKRIRKDFGQRSSILKVPYLLATQIESYRLFLQKEVTPELREDIGLHAAFKSVFPIVSYSGNAVLEYVSYRLSKPMFDVKECQVRGMTYAASLRVKVRLVLYEKDSKNQTMKDIKEQEVYMGEMPLMTDTGTFVINGTERVIVSQLHRSPGVFFDHDKGKTHSSGKLLFSARIIPYRGSWLDFEFDHKDCVFVRIDRRRKLPATILLRALGFSNEEMLRFFFETNQFERQGDEFFLTLIPERLKGELASFDIKDTEGNVVVESGRRITVRHIRALEKANMTSLSVPRDYLLDKILAHDVVSTIGGSVLAKANDIITAELLDTFVEHGIDHFQTLYTNDLDRGPYISDTLRIDPTTTPLEAYVEIYRMMRPGEPPTAEAAEQLFHHLFFTSERYDLSAVGRMKFNRRIERTKLTDFVKTFNEVGLLNERDLLEGFQSLIKDNILSRQSIVDTFKNLDTAYRLSEKDLLKRLEETRIFAGQVIFAPEDVQKALSAVDTWAQRPDAAALKYTLNLLCHHQLLRKQEVEAALSALAAVDDVTPDADTFLHGLKALHDLKVLTKESLLKITETLASVGTLSRQDILDVLRTLIQIRDGNGMVDDIDHLGNRRIRCVGEMAENQFRIGLVRVERAVKERLTLAESDNIMPQELINAKPVSAAIREFFGSSQLSQFMDQNNPLSEVTHKRRVSALGPGGLTRERAGFEVRDVHPTHYGRVCPIETPEGPNIGLINSLAVYARTNEYGFLETPYRRVENGKVTDQVDYLSAIEESRYVIAQANAELDDNNCLVDDLITARFENEFTLMQRERIEYMDVSPRQIVSVAASLIPFLEHDDANRALMGSNMQRQAVPTVRTEKPLVGTGMERAVAVDSGVTVIAQRGGVVDSVDAARVVVRVNDDEADESGVDIYNLTKYLRSNQNTCINQRPLVQIGDVVAKGDVLADGPSTDLGELALGQNMLVAFMPWNGYNFEDSILVSERVVQEERFTSIHIVELSCMARDTKLGPEEITADIPNVSEAALNKLDQSGIVYIGAEVRPGDILVGKVTPKGETQLTPEEKLLRAIFGEKASDVKDTSLRVPSGTNGTVIDVQVFTRDSVEKDARALQIEQTELEKIRKDLRDKLRILEDDTYDRLEKVLKGRKAISGPRNLANNAVIDEEYLKSVPREHWFEISLYDSEINEQLERASEHLKEARQRSDELYEEKRRKLMTGDDLAPGVLKMVKVYLAVKRRIQSGDKMAGRHGNKGVVSMIVPIEDMPYTADGTPVDIVLNPLGVPSRMNVGQVLETHLGLAAKGLGHRINDMIKAYRPVEEIRGFLEKIYNVKGRPENLDSLSDDDILDLARNLRQGVPIATPVFDGASEEDIKYMLQLAGLDTSGQTRLFDGRTGEAFERPVTIGYMYMLKLNHLVDDKMHARSTGPYSLVTQQPLGGKAQFGGQRFGEMEVWALEAYGAAYTLQEMLTVKSDDVNGRTKMYKNIVDGDHRMEAGMPESFNVLVKEIRSLGIDIELEQD</sequence>
<dbReference type="OrthoDB" id="9803954at2"/>